<organism evidence="2 3">
    <name type="scientific">Streptomyces polygonati</name>
    <dbReference type="NCBI Taxonomy" id="1617087"/>
    <lineage>
        <taxon>Bacteria</taxon>
        <taxon>Bacillati</taxon>
        <taxon>Actinomycetota</taxon>
        <taxon>Actinomycetes</taxon>
        <taxon>Kitasatosporales</taxon>
        <taxon>Streptomycetaceae</taxon>
        <taxon>Streptomyces</taxon>
    </lineage>
</organism>
<feature type="compositionally biased region" description="Gly residues" evidence="1">
    <location>
        <begin position="248"/>
        <end position="260"/>
    </location>
</feature>
<gene>
    <name evidence="2" type="ORF">ACFO3J_10770</name>
</gene>
<evidence type="ECO:0000256" key="1">
    <source>
        <dbReference type="SAM" id="MobiDB-lite"/>
    </source>
</evidence>
<dbReference type="Proteomes" id="UP001595765">
    <property type="component" value="Unassembled WGS sequence"/>
</dbReference>
<proteinExistence type="predicted"/>
<feature type="region of interest" description="Disordered" evidence="1">
    <location>
        <begin position="239"/>
        <end position="260"/>
    </location>
</feature>
<feature type="compositionally biased region" description="Polar residues" evidence="1">
    <location>
        <begin position="1266"/>
        <end position="1276"/>
    </location>
</feature>
<dbReference type="PANTHER" id="PTHR47691:SF3">
    <property type="entry name" value="HTH-TYPE TRANSCRIPTIONAL REGULATOR RV0890C-RELATED"/>
    <property type="match status" value="1"/>
</dbReference>
<comment type="caution">
    <text evidence="2">The sequence shown here is derived from an EMBL/GenBank/DDBJ whole genome shotgun (WGS) entry which is preliminary data.</text>
</comment>
<evidence type="ECO:0000313" key="3">
    <source>
        <dbReference type="Proteomes" id="UP001595765"/>
    </source>
</evidence>
<feature type="region of interest" description="Disordered" evidence="1">
    <location>
        <begin position="446"/>
        <end position="490"/>
    </location>
</feature>
<feature type="region of interest" description="Disordered" evidence="1">
    <location>
        <begin position="1196"/>
        <end position="1217"/>
    </location>
</feature>
<name>A0ABV8HLB5_9ACTN</name>
<feature type="compositionally biased region" description="Low complexity" evidence="1">
    <location>
        <begin position="463"/>
        <end position="478"/>
    </location>
</feature>
<dbReference type="InterPro" id="IPR009003">
    <property type="entry name" value="Peptidase_S1_PA"/>
</dbReference>
<feature type="region of interest" description="Disordered" evidence="1">
    <location>
        <begin position="1252"/>
        <end position="1276"/>
    </location>
</feature>
<accession>A0ABV8HLB5</accession>
<dbReference type="InterPro" id="IPR011990">
    <property type="entry name" value="TPR-like_helical_dom_sf"/>
</dbReference>
<protein>
    <submittedName>
        <fullName evidence="2">Trypsin-like peptidase domain-containing protein</fullName>
    </submittedName>
</protein>
<dbReference type="Pfam" id="PF13365">
    <property type="entry name" value="Trypsin_2"/>
    <property type="match status" value="1"/>
</dbReference>
<dbReference type="Gene3D" id="2.40.10.120">
    <property type="match status" value="1"/>
</dbReference>
<dbReference type="Gene3D" id="3.40.50.300">
    <property type="entry name" value="P-loop containing nucleotide triphosphate hydrolases"/>
    <property type="match status" value="1"/>
</dbReference>
<dbReference type="EMBL" id="JBHSBB010000009">
    <property type="protein sequence ID" value="MFC4031963.1"/>
    <property type="molecule type" value="Genomic_DNA"/>
</dbReference>
<feature type="compositionally biased region" description="Pro residues" evidence="1">
    <location>
        <begin position="1199"/>
        <end position="1208"/>
    </location>
</feature>
<dbReference type="SUPFAM" id="SSF50494">
    <property type="entry name" value="Trypsin-like serine proteases"/>
    <property type="match status" value="1"/>
</dbReference>
<dbReference type="SUPFAM" id="SSF52540">
    <property type="entry name" value="P-loop containing nucleoside triphosphate hydrolases"/>
    <property type="match status" value="1"/>
</dbReference>
<keyword evidence="3" id="KW-1185">Reference proteome</keyword>
<evidence type="ECO:0000313" key="2">
    <source>
        <dbReference type="EMBL" id="MFC4031963.1"/>
    </source>
</evidence>
<reference evidence="3" key="1">
    <citation type="journal article" date="2019" name="Int. J. Syst. Evol. Microbiol.">
        <title>The Global Catalogue of Microorganisms (GCM) 10K type strain sequencing project: providing services to taxonomists for standard genome sequencing and annotation.</title>
        <authorList>
            <consortium name="The Broad Institute Genomics Platform"/>
            <consortium name="The Broad Institute Genome Sequencing Center for Infectious Disease"/>
            <person name="Wu L."/>
            <person name="Ma J."/>
        </authorList>
    </citation>
    <scope>NUCLEOTIDE SEQUENCE [LARGE SCALE GENOMIC DNA]</scope>
    <source>
        <strain evidence="3">CGMCC 4.7237</strain>
    </source>
</reference>
<dbReference type="PANTHER" id="PTHR47691">
    <property type="entry name" value="REGULATOR-RELATED"/>
    <property type="match status" value="1"/>
</dbReference>
<sequence>MTGRGDGAEAATAPGFSAMRRSGALGRVLDDRGVPFGTCFQVAPGIVVTAWHVLAALGRAETGAVVSVGTFHGPAAPAEVVAVGPLWDLAVLRRAEPLPGTVPGLVPTQTVDLLTEVVVTGVPTVDDPGHDYLFLDAPGVWQGGTVRDTHISLGRLTSSSVVPGMSGAPVLRRSDNAVLGVVTSRYNSADGWLRDSVWVARTEDLVGLLTGVPGIDVRAKFLVGQELSVVLAVTESPSYGASGTRPAGDGGAGGGAGAGQGRQAAGLREAALEAARVLVGLDGSCLGSVGPIDMAQVLLHRLGSREAFGHEVLRGLGARLRQRGLDPRVLLPAAPGHDEARRRWLAPLAMGPEADPAPAPVSVSVSLPPAEEAAPDALLAALVEVIAGELPGTLFSDVSETCRRYLALGFAGRPSVSLPGFLSALADHLPPLRAGTEIVSWSAAVEAPAEDAGTSTAADQETSGEGAAGHHPAPSAPERGGRTPASGTRHSLGEAAAQLARLPDPDPLVAGREAAVDHAVRAIGTAMAKRNRSTAFFSGQPGAGTSTVAVEVARQLAPLFPGGVFHIDLFGLLPGSRRDARTVTRLISEALGLTEGRPALDDAGLFARLTADLADRQVLLLLDNALDASHVAPLAKAAPGCCVIVTSRDRVQGYADPGLVFTVAPLDRADSIEVLARCGEGRDDERTLLDRLADLCDDVPLALRMVGARLTSSPDLDLRYLIQLLAEETTRLDYMETGDRAVRVALRLSYDALDDPAKRVFRLLTAAPGSAGSAPELGHCVDEPPYTQELLLNRLADRSLARNEVVRVADGSMLATFFLFDLPRLFARERLADEEPADTVREFRGRSTAFLSRRLREMTGYAADAQISAELDPARFEAALHMAEEHDWLDTATQLAIDLHVLALGRGEVDAIEAINGIRASLHLRGGDPEQAAKAFLDSAESLMSKKAFGAARTAARESIRIAEAHDLGLPLANARFRLSLILWELEAFTQALQAGADAARKLMDLGQEAAAVPVAINNSKTALAAGDVTQGRFWAAKASELAERWGDGEERAIACEVRSRAAARAGDLGEAVALSRRSAAWWEEAQVWENAAINIENAARYALWAEDVTTGAELLNIAVAHLERGKLSAKAATDLGDLGALQFRVGSYAQACFALDRALRTLTADDPATPALLPVEIRLRRAAVVLFAPELADSDAPLPAPAGPPEQPAAETSDTELSRVGEILRRHQAGELALADTLRQVEDFLATDIRNRPAPSEPWLYTTMGKVTSPRQALD</sequence>
<dbReference type="RefSeq" id="WP_386428509.1">
    <property type="nucleotide sequence ID" value="NZ_JBHSBB010000009.1"/>
</dbReference>
<dbReference type="InterPro" id="IPR027417">
    <property type="entry name" value="P-loop_NTPase"/>
</dbReference>
<dbReference type="SUPFAM" id="SSF48452">
    <property type="entry name" value="TPR-like"/>
    <property type="match status" value="1"/>
</dbReference>